<proteinExistence type="predicted"/>
<name>A0A9Q9IA27_9ACTN</name>
<dbReference type="EMBL" id="CP073767">
    <property type="protein sequence ID" value="UWZ51976.1"/>
    <property type="molecule type" value="Genomic_DNA"/>
</dbReference>
<dbReference type="OrthoDB" id="3687960at2"/>
<gene>
    <name evidence="1" type="ORF">Daura_35480</name>
</gene>
<dbReference type="AlphaFoldDB" id="A0A9Q9IA27"/>
<dbReference type="KEGG" id="daur:Daura_35480"/>
<reference evidence="1" key="1">
    <citation type="submission" date="2021-04" db="EMBL/GenBank/DDBJ databases">
        <title>Dactylosporangium aurantiacum NRRL B-8018 full assembly.</title>
        <authorList>
            <person name="Hartkoorn R.C."/>
            <person name="Beaudoing E."/>
            <person name="Hot D."/>
        </authorList>
    </citation>
    <scope>NUCLEOTIDE SEQUENCE</scope>
    <source>
        <strain evidence="1">NRRL B-8018</strain>
    </source>
</reference>
<evidence type="ECO:0008006" key="3">
    <source>
        <dbReference type="Google" id="ProtNLM"/>
    </source>
</evidence>
<dbReference type="RefSeq" id="WP_033358771.1">
    <property type="nucleotide sequence ID" value="NZ_CP073767.1"/>
</dbReference>
<sequence length="311" mass="34117">MRDWPVMRTLAETRRGPVLAGAFRDGGKVVGLGSLRLRGLRGLGLAVADVDSMVIGAFPGIALTGGLPGTLHPSGGPPPELFGAAVRALETALRQAFGRRLQAVLYRQIYRRELPELLRGVALVRAGVPALLLRNTFADYDAYLRTLRKSRRVDQQRLVRNIDADPSVTVRFGPAAGSGLDPDAFFRLSVESARRNHTVRWPPLRYWPRDLFATVLELPDVLALSYSAPDGSLIAATLTFDHPVAPVLGPWGARPLGTDRRSGLWFDHLARLIRWGIEQQRPLIIGGKGAQGPKEALGFVPEPQWTVLRRL</sequence>
<organism evidence="1 2">
    <name type="scientific">Dactylosporangium aurantiacum</name>
    <dbReference type="NCBI Taxonomy" id="35754"/>
    <lineage>
        <taxon>Bacteria</taxon>
        <taxon>Bacillati</taxon>
        <taxon>Actinomycetota</taxon>
        <taxon>Actinomycetes</taxon>
        <taxon>Micromonosporales</taxon>
        <taxon>Micromonosporaceae</taxon>
        <taxon>Dactylosporangium</taxon>
    </lineage>
</organism>
<accession>A0A9Q9IA27</accession>
<evidence type="ECO:0000313" key="2">
    <source>
        <dbReference type="Proteomes" id="UP001058003"/>
    </source>
</evidence>
<evidence type="ECO:0000313" key="1">
    <source>
        <dbReference type="EMBL" id="UWZ51976.1"/>
    </source>
</evidence>
<protein>
    <recommendedName>
        <fullName evidence="3">BioF2-like acetyltransferase domain-containing protein</fullName>
    </recommendedName>
</protein>
<keyword evidence="2" id="KW-1185">Reference proteome</keyword>
<dbReference type="Proteomes" id="UP001058003">
    <property type="component" value="Chromosome"/>
</dbReference>